<accession>V6LDA1</accession>
<dbReference type="Proteomes" id="UP000018208">
    <property type="component" value="Unassembled WGS sequence"/>
</dbReference>
<evidence type="ECO:0000313" key="3">
    <source>
        <dbReference type="EMBL" id="EST42480.1"/>
    </source>
</evidence>
<dbReference type="AlphaFoldDB" id="V6LDA1"/>
<name>V6LDA1_9EUKA</name>
<evidence type="ECO:0000313" key="5">
    <source>
        <dbReference type="Proteomes" id="UP000018208"/>
    </source>
</evidence>
<feature type="compositionally biased region" description="Low complexity" evidence="1">
    <location>
        <begin position="591"/>
        <end position="610"/>
    </location>
</feature>
<organism evidence="3">
    <name type="scientific">Spironucleus salmonicida</name>
    <dbReference type="NCBI Taxonomy" id="348837"/>
    <lineage>
        <taxon>Eukaryota</taxon>
        <taxon>Metamonada</taxon>
        <taxon>Diplomonadida</taxon>
        <taxon>Hexamitidae</taxon>
        <taxon>Hexamitinae</taxon>
        <taxon>Spironucleus</taxon>
    </lineage>
</organism>
<evidence type="ECO:0000313" key="4">
    <source>
        <dbReference type="EMBL" id="KAH0569947.1"/>
    </source>
</evidence>
<reference evidence="3 4" key="1">
    <citation type="journal article" date="2014" name="PLoS Genet.">
        <title>The Genome of Spironucleus salmonicida Highlights a Fish Pathogen Adapted to Fluctuating Environments.</title>
        <authorList>
            <person name="Xu F."/>
            <person name="Jerlstrom-Hultqvist J."/>
            <person name="Einarsson E."/>
            <person name="Astvaldsson A."/>
            <person name="Svard S.G."/>
            <person name="Andersson J.O."/>
        </authorList>
    </citation>
    <scope>NUCLEOTIDE SEQUENCE</scope>
    <source>
        <strain evidence="4">ATCC 50377</strain>
    </source>
</reference>
<evidence type="ECO:0000256" key="2">
    <source>
        <dbReference type="SAM" id="Phobius"/>
    </source>
</evidence>
<proteinExistence type="predicted"/>
<sequence length="667" mass="77109">MITLMLQIFGDKFITQPTYKIDLPLWICINRQASTFTPDELMQNVSFELNQRLMPQFPNVEIQGDQDDFNLIISQGDTCNKYNTSYLMYIFKTRQTACILTCQSNKLPRVIQYQFSIAGSVQNSIFIVYKDIMIDRSKSTRYPKQAYYQVIPLHFSPYTVFSLVIKDIFNNSIVLSNAQIELENNEKYIQLLSLAPQSKQSKIMFVKFHVPCHGYVVKQLIIDTYEQQIDIKIIPQYFIIWSILLTISIVCLLYGILYLNKQLIVSKFSLRTQQIILKYLFFNKLEAALFQAKEHYDGTNIMNMDQLMYHQEMIMNKMVNDIEEAESSTIVQKNFYEDDNNKLLSYLFPQVITELNSEENSSVQLISPVFLLDDSQKEVSVVSHLLFYVNKNQTQSEFTYVEYESIIFGDNKINNESLSTALFTDDESDQSFNIFQLPMLPYETLPTECISNKVSMHSTDSEDSFSEISSLSVISKISRFQAKDKTKMSIKLGNNSDNQKQINIMQQSISQYNKLDKQQLPSIALLPELILNFGEDTENSNIQSIINDYQEFSSLTDSDPHLIEKIVNQILDQGQVQPPLTARFQPLQIQTNISDNSENSSSGSTQQTNTARYLPLRTLEKPQSTIFRQFQHERQQIVRDVSKVQNSTNKLNLKIQAQSTDDSSYSE</sequence>
<feature type="transmembrane region" description="Helical" evidence="2">
    <location>
        <begin position="238"/>
        <end position="259"/>
    </location>
</feature>
<keyword evidence="5" id="KW-1185">Reference proteome</keyword>
<keyword evidence="2" id="KW-1133">Transmembrane helix</keyword>
<protein>
    <recommendedName>
        <fullName evidence="6">Transmembrane protein</fullName>
    </recommendedName>
</protein>
<evidence type="ECO:0000256" key="1">
    <source>
        <dbReference type="SAM" id="MobiDB-lite"/>
    </source>
</evidence>
<dbReference type="EMBL" id="KI546159">
    <property type="protein sequence ID" value="EST42480.1"/>
    <property type="molecule type" value="Genomic_DNA"/>
</dbReference>
<dbReference type="VEuPathDB" id="GiardiaDB:SS50377_27919"/>
<keyword evidence="2" id="KW-0812">Transmembrane</keyword>
<evidence type="ECO:0008006" key="6">
    <source>
        <dbReference type="Google" id="ProtNLM"/>
    </source>
</evidence>
<gene>
    <name evidence="3" type="ORF">SS50377_17786</name>
    <name evidence="4" type="ORF">SS50377_27919</name>
</gene>
<feature type="region of interest" description="Disordered" evidence="1">
    <location>
        <begin position="591"/>
        <end position="614"/>
    </location>
</feature>
<reference evidence="4" key="2">
    <citation type="submission" date="2020-12" db="EMBL/GenBank/DDBJ databases">
        <title>New Spironucleus salmonicida genome in near-complete chromosomes.</title>
        <authorList>
            <person name="Xu F."/>
            <person name="Kurt Z."/>
            <person name="Jimenez-Gonzalez A."/>
            <person name="Astvaldsson A."/>
            <person name="Andersson J.O."/>
            <person name="Svard S.G."/>
        </authorList>
    </citation>
    <scope>NUCLEOTIDE SEQUENCE</scope>
    <source>
        <strain evidence="4">ATCC 50377</strain>
    </source>
</reference>
<dbReference type="EMBL" id="AUWU02000008">
    <property type="protein sequence ID" value="KAH0569947.1"/>
    <property type="molecule type" value="Genomic_DNA"/>
</dbReference>
<keyword evidence="2" id="KW-0472">Membrane</keyword>